<evidence type="ECO:0000313" key="2">
    <source>
        <dbReference type="Proteomes" id="UP000451233"/>
    </source>
</evidence>
<organism evidence="1 2">
    <name type="scientific">Hufsiella ginkgonis</name>
    <dbReference type="NCBI Taxonomy" id="2695274"/>
    <lineage>
        <taxon>Bacteria</taxon>
        <taxon>Pseudomonadati</taxon>
        <taxon>Bacteroidota</taxon>
        <taxon>Sphingobacteriia</taxon>
        <taxon>Sphingobacteriales</taxon>
        <taxon>Sphingobacteriaceae</taxon>
        <taxon>Hufsiella</taxon>
    </lineage>
</organism>
<reference evidence="1 2" key="1">
    <citation type="submission" date="2019-11" db="EMBL/GenBank/DDBJ databases">
        <title>Pedobacter sp. HMF7056 Genome sequencing and assembly.</title>
        <authorList>
            <person name="Kang H."/>
            <person name="Kim H."/>
            <person name="Joh K."/>
        </authorList>
    </citation>
    <scope>NUCLEOTIDE SEQUENCE [LARGE SCALE GENOMIC DNA]</scope>
    <source>
        <strain evidence="1 2">HMF7056</strain>
    </source>
</reference>
<evidence type="ECO:0000313" key="1">
    <source>
        <dbReference type="EMBL" id="MXV15240.1"/>
    </source>
</evidence>
<protein>
    <submittedName>
        <fullName evidence="1">Uncharacterized protein</fullName>
    </submittedName>
</protein>
<comment type="caution">
    <text evidence="1">The sequence shown here is derived from an EMBL/GenBank/DDBJ whole genome shotgun (WGS) entry which is preliminary data.</text>
</comment>
<dbReference type="EMBL" id="WVHS01000002">
    <property type="protein sequence ID" value="MXV15240.1"/>
    <property type="molecule type" value="Genomic_DNA"/>
</dbReference>
<dbReference type="AlphaFoldDB" id="A0A7K1XW91"/>
<dbReference type="Proteomes" id="UP000451233">
    <property type="component" value="Unassembled WGS sequence"/>
</dbReference>
<sequence>MTLGFTTIMNDQPNYFVEKVWQSLFETWPGREMSDAYSDYLLKYTATFGREWDGTQLEDLQPKYHSVRRDRHHRWKPGNLIHFVVNNRTASRFQFAPALPCTSVQEIEFIVNENKILLIDGRELSYEEKKAFALNNGFDSIARMAQNSPKGFKGRIVHWTELRY</sequence>
<gene>
    <name evidence="1" type="ORF">GS398_08000</name>
</gene>
<accession>A0A7K1XW91</accession>
<keyword evidence="2" id="KW-1185">Reference proteome</keyword>
<proteinExistence type="predicted"/>
<dbReference type="RefSeq" id="WP_160906245.1">
    <property type="nucleotide sequence ID" value="NZ_WVHS01000002.1"/>
</dbReference>
<name>A0A7K1XW91_9SPHI</name>